<dbReference type="SMART" id="SM00564">
    <property type="entry name" value="PQQ"/>
    <property type="match status" value="4"/>
</dbReference>
<dbReference type="InterPro" id="IPR015943">
    <property type="entry name" value="WD40/YVTN_repeat-like_dom_sf"/>
</dbReference>
<reference evidence="5" key="2">
    <citation type="submission" date="2016-08" db="EMBL/GenBank/DDBJ databases">
        <title>Discovery of first anaerobic lithoheterotrophic haloarchae widely represented in hypersaline habitats.</title>
        <authorList>
            <person name="Sorokin D.Y."/>
            <person name="Kublanov I.V."/>
            <person name="Roman P."/>
            <person name="Sinninghe Damste J.S."/>
            <person name="Golyshin P.N."/>
            <person name="Rojo D."/>
            <person name="Ciordia S."/>
            <person name="Mena Md.C."/>
            <person name="Ferrer M."/>
            <person name="Smedile F."/>
            <person name="Messina E."/>
            <person name="La Cono V."/>
            <person name="Yakimov M.M."/>
        </authorList>
    </citation>
    <scope>NUCLEOTIDE SEQUENCE [LARGE SCALE GENOMIC DNA]</scope>
    <source>
        <strain evidence="5">HSR6</strain>
    </source>
</reference>
<evidence type="ECO:0000259" key="1">
    <source>
        <dbReference type="Pfam" id="PF13360"/>
    </source>
</evidence>
<feature type="domain" description="Pyrrolo-quinoline quinone repeat" evidence="1">
    <location>
        <begin position="159"/>
        <end position="332"/>
    </location>
</feature>
<dbReference type="OrthoDB" id="145878at2157"/>
<dbReference type="InterPro" id="IPR011047">
    <property type="entry name" value="Quinoprotein_ADH-like_sf"/>
</dbReference>
<dbReference type="GeneID" id="30417032"/>
<evidence type="ECO:0000313" key="4">
    <source>
        <dbReference type="Proteomes" id="UP000185608"/>
    </source>
</evidence>
<dbReference type="PATRIC" id="fig|1855411.3.peg.520"/>
<dbReference type="InterPro" id="IPR006311">
    <property type="entry name" value="TAT_signal"/>
</dbReference>
<protein>
    <submittedName>
        <fullName evidence="2">Quinohemoprotein alcohol dehydrogenase</fullName>
    </submittedName>
</protein>
<reference evidence="3" key="3">
    <citation type="journal article" date="2017" name="ISME J.">
        <title>Discovery of anaerobic lithoheterotrophic haloarchaea, ubiquitous in hypersaline habitats.</title>
        <authorList>
            <person name="Sorokin D.Y."/>
            <person name="Messina E."/>
            <person name="Smedile F."/>
            <person name="Roman P."/>
            <person name="Damste J.S.S."/>
            <person name="Ciordia S."/>
            <person name="Mena M.C."/>
            <person name="Ferrer M."/>
            <person name="Golyshin P.N."/>
            <person name="Kublanov I.V."/>
            <person name="Samarov N.I."/>
            <person name="Toshchakov S.V."/>
            <person name="La Cono V."/>
            <person name="Yakimov M.M."/>
        </authorList>
    </citation>
    <scope>NUCLEOTIDE SEQUENCE</scope>
    <source>
        <strain evidence="3">HSR6</strain>
    </source>
</reference>
<dbReference type="InterPro" id="IPR018391">
    <property type="entry name" value="PQQ_b-propeller_rpt"/>
</dbReference>
<dbReference type="PANTHER" id="PTHR34512:SF30">
    <property type="entry name" value="OUTER MEMBRANE PROTEIN ASSEMBLY FACTOR BAMB"/>
    <property type="match status" value="1"/>
</dbReference>
<dbReference type="STRING" id="1873524.HSR6_0508"/>
<reference evidence="2 4" key="1">
    <citation type="submission" date="2016-06" db="EMBL/GenBank/DDBJ databases">
        <title>Discovery of anaerobic lithoheterotrophic haloarchaeon capable of sulfur respiration by hydrogen and formate.</title>
        <authorList>
            <person name="Sorokin D.Y."/>
            <person name="Kublanov I.V."/>
            <person name="Roman P."/>
            <person name="Sinninghe Damste J.S."/>
            <person name="Golyshin P.N."/>
            <person name="Rojo D."/>
            <person name="Ciordia S."/>
            <person name="Mena Md.C."/>
            <person name="Ferrer M."/>
            <person name="Smedile F."/>
            <person name="Messina E."/>
            <person name="La Cono V."/>
            <person name="Yakimov M.M."/>
        </authorList>
    </citation>
    <scope>NUCLEOTIDE SEQUENCE [LARGE SCALE GENOMIC DNA]</scope>
    <source>
        <strain evidence="2 4">HTSR1</strain>
    </source>
</reference>
<dbReference type="Proteomes" id="UP000186165">
    <property type="component" value="Chromosome"/>
</dbReference>
<dbReference type="EMBL" id="CP016804">
    <property type="protein sequence ID" value="APE94970.1"/>
    <property type="molecule type" value="Genomic_DNA"/>
</dbReference>
<keyword evidence="5" id="KW-1185">Reference proteome</keyword>
<name>A0A1D8S2Y5_9EURY</name>
<dbReference type="Pfam" id="PF13360">
    <property type="entry name" value="PQQ_2"/>
    <property type="match status" value="1"/>
</dbReference>
<accession>A0A1D8S2Y5</accession>
<dbReference type="AlphaFoldDB" id="A0A1D8S2Y5"/>
<evidence type="ECO:0000313" key="3">
    <source>
        <dbReference type="EMBL" id="APE94970.1"/>
    </source>
</evidence>
<sequence length="428" mass="43904">MALGRRGFLKAAAGVTGAGGLTALAGCASSCPDSDPPDPAEQVSIDAEPVGPFSAPPEGRWPAVRGGGANTGFSTGQLPPADLELRWRADLDIPTEDGVGVVASAPVVGDEQVYVADSTRVHARSVRTGEPRWKFGPLPVTEIPSYSHRAKTIAPRIGPDGHVFVGTEDGLVVLDAADGTVRWRVDAMQAVAPPAVTAAGVYVQGAQSVQALELDGTPRWNRAVEADGEQYQPAATSRAVVFPLADGIEARDPETGERLWHRSIRPESAPVLDAGICVLGTTDGLVGLDARSGTEEFRYTRGDYLALQSPVVTPETIYAVEQPPEAGAAAFALSRAADGLTPRWCSAIGDGAMAAATAEHALTSTSVGTGPDAGHGIVAFTADSGAVPWAVVGGGRSDTWTNPPAILDGALVVSTRGGRIVAVSGAET</sequence>
<dbReference type="KEGG" id="hhsr:HSR6_0508"/>
<organism evidence="2 4">
    <name type="scientific">Halodesulfurarchaeum formicicum</name>
    <dbReference type="NCBI Taxonomy" id="1873524"/>
    <lineage>
        <taxon>Archaea</taxon>
        <taxon>Methanobacteriati</taxon>
        <taxon>Methanobacteriota</taxon>
        <taxon>Stenosarchaea group</taxon>
        <taxon>Halobacteria</taxon>
        <taxon>Halobacteriales</taxon>
        <taxon>Halobacteriaceae</taxon>
        <taxon>Halodesulfurarchaeum</taxon>
    </lineage>
</organism>
<evidence type="ECO:0000313" key="2">
    <source>
        <dbReference type="EMBL" id="AOW79720.1"/>
    </source>
</evidence>
<dbReference type="KEGG" id="halh:HTSR_0525"/>
<dbReference type="PROSITE" id="PS51257">
    <property type="entry name" value="PROKAR_LIPOPROTEIN"/>
    <property type="match status" value="1"/>
</dbReference>
<evidence type="ECO:0000313" key="5">
    <source>
        <dbReference type="Proteomes" id="UP000186165"/>
    </source>
</evidence>
<dbReference type="PROSITE" id="PS51318">
    <property type="entry name" value="TAT"/>
    <property type="match status" value="1"/>
</dbReference>
<accession>A0A1J1AA07</accession>
<dbReference type="SUPFAM" id="SSF50998">
    <property type="entry name" value="Quinoprotein alcohol dehydrogenase-like"/>
    <property type="match status" value="1"/>
</dbReference>
<dbReference type="InterPro" id="IPR002372">
    <property type="entry name" value="PQQ_rpt_dom"/>
</dbReference>
<gene>
    <name evidence="3" type="ORF">HSR6_0508</name>
    <name evidence="2" type="ORF">HTSR_0525</name>
</gene>
<dbReference type="Proteomes" id="UP000185608">
    <property type="component" value="Chromosome"/>
</dbReference>
<proteinExistence type="predicted"/>
<dbReference type="RefSeq" id="WP_070364468.1">
    <property type="nucleotide sequence ID" value="NZ_CP016070.1"/>
</dbReference>
<dbReference type="Gene3D" id="2.130.10.10">
    <property type="entry name" value="YVTN repeat-like/Quinoprotein amine dehydrogenase"/>
    <property type="match status" value="1"/>
</dbReference>
<dbReference type="PANTHER" id="PTHR34512">
    <property type="entry name" value="CELL SURFACE PROTEIN"/>
    <property type="match status" value="1"/>
</dbReference>
<dbReference type="EMBL" id="CP016070">
    <property type="protein sequence ID" value="AOW79720.1"/>
    <property type="molecule type" value="Genomic_DNA"/>
</dbReference>